<dbReference type="Gene3D" id="2.10.109.10">
    <property type="entry name" value="Umud Fragment, subunit A"/>
    <property type="match status" value="1"/>
</dbReference>
<keyword evidence="6" id="KW-0472">Membrane</keyword>
<dbReference type="Pfam" id="PF10502">
    <property type="entry name" value="Peptidase_S26"/>
    <property type="match status" value="1"/>
</dbReference>
<dbReference type="PRINTS" id="PR00727">
    <property type="entry name" value="LEADERPTASE"/>
</dbReference>
<feature type="active site" evidence="5">
    <location>
        <position position="50"/>
    </location>
</feature>
<proteinExistence type="inferred from homology"/>
<comment type="subcellular location">
    <subcellularLocation>
        <location evidence="1">Cell membrane</location>
        <topology evidence="1">Single-pass type II membrane protein</topology>
    </subcellularLocation>
    <subcellularLocation>
        <location evidence="6">Membrane</location>
        <topology evidence="6">Single-pass type II membrane protein</topology>
    </subcellularLocation>
</comment>
<dbReference type="InterPro" id="IPR019756">
    <property type="entry name" value="Pept_S26A_signal_pept_1_Ser-AS"/>
</dbReference>
<comment type="catalytic activity">
    <reaction evidence="6">
        <text>Cleavage of hydrophobic, N-terminal signal or leader sequences from secreted and periplasmic proteins.</text>
        <dbReference type="EC" id="3.4.21.89"/>
    </reaction>
</comment>
<feature type="active site" evidence="5">
    <location>
        <position position="92"/>
    </location>
</feature>
<dbReference type="GO" id="GO:0006465">
    <property type="term" value="P:signal peptide processing"/>
    <property type="evidence" value="ECO:0007669"/>
    <property type="project" value="InterPro"/>
</dbReference>
<dbReference type="PANTHER" id="PTHR43390">
    <property type="entry name" value="SIGNAL PEPTIDASE I"/>
    <property type="match status" value="1"/>
</dbReference>
<dbReference type="Proteomes" id="UP000481087">
    <property type="component" value="Unassembled WGS sequence"/>
</dbReference>
<comment type="caution">
    <text evidence="8">The sequence shown here is derived from an EMBL/GenBank/DDBJ whole genome shotgun (WGS) entry which is preliminary data.</text>
</comment>
<comment type="similarity">
    <text evidence="2 6">Belongs to the peptidase S26 family.</text>
</comment>
<keyword evidence="6" id="KW-1133">Transmembrane helix</keyword>
<evidence type="ECO:0000256" key="4">
    <source>
        <dbReference type="ARBA" id="ARBA00022801"/>
    </source>
</evidence>
<evidence type="ECO:0000256" key="3">
    <source>
        <dbReference type="ARBA" id="ARBA00022670"/>
    </source>
</evidence>
<evidence type="ECO:0000313" key="9">
    <source>
        <dbReference type="Proteomes" id="UP000481087"/>
    </source>
</evidence>
<keyword evidence="3 6" id="KW-0645">Protease</keyword>
<dbReference type="SUPFAM" id="SSF51306">
    <property type="entry name" value="LexA/Signal peptidase"/>
    <property type="match status" value="1"/>
</dbReference>
<accession>A0A6L8UZS2</accession>
<feature type="transmembrane region" description="Helical" evidence="6">
    <location>
        <begin position="20"/>
        <end position="41"/>
    </location>
</feature>
<dbReference type="EMBL" id="WTUZ01000014">
    <property type="protein sequence ID" value="MZQ82589.1"/>
    <property type="molecule type" value="Genomic_DNA"/>
</dbReference>
<dbReference type="RefSeq" id="WP_161406790.1">
    <property type="nucleotide sequence ID" value="NZ_WTUZ01000014.1"/>
</dbReference>
<dbReference type="PANTHER" id="PTHR43390:SF1">
    <property type="entry name" value="CHLOROPLAST PROCESSING PEPTIDASE"/>
    <property type="match status" value="1"/>
</dbReference>
<dbReference type="InterPro" id="IPR019533">
    <property type="entry name" value="Peptidase_S26"/>
</dbReference>
<dbReference type="GO" id="GO:0009003">
    <property type="term" value="F:signal peptidase activity"/>
    <property type="evidence" value="ECO:0007669"/>
    <property type="project" value="UniProtKB-EC"/>
</dbReference>
<dbReference type="InterPro" id="IPR000223">
    <property type="entry name" value="Pept_S26A_signal_pept_1"/>
</dbReference>
<dbReference type="AlphaFoldDB" id="A0A6L8UZS2"/>
<evidence type="ECO:0000256" key="5">
    <source>
        <dbReference type="PIRSR" id="PIRSR600223-1"/>
    </source>
</evidence>
<protein>
    <recommendedName>
        <fullName evidence="6">Signal peptidase I</fullName>
        <ecNumber evidence="6">3.4.21.89</ecNumber>
    </recommendedName>
</protein>
<dbReference type="CDD" id="cd06530">
    <property type="entry name" value="S26_SPase_I"/>
    <property type="match status" value="1"/>
</dbReference>
<reference evidence="8 9" key="1">
    <citation type="submission" date="2019-12" db="EMBL/GenBank/DDBJ databases">
        <title>Paenibacillus sp. nov. sp. isolated from soil.</title>
        <authorList>
            <person name="Kim J."/>
            <person name="Jeong S.E."/>
            <person name="Jung H.S."/>
            <person name="Jeon C.O."/>
        </authorList>
    </citation>
    <scope>NUCLEOTIDE SEQUENCE [LARGE SCALE GENOMIC DNA]</scope>
    <source>
        <strain evidence="8 9">5J-6</strain>
    </source>
</reference>
<evidence type="ECO:0000256" key="2">
    <source>
        <dbReference type="ARBA" id="ARBA00009370"/>
    </source>
</evidence>
<evidence type="ECO:0000256" key="1">
    <source>
        <dbReference type="ARBA" id="ARBA00004401"/>
    </source>
</evidence>
<dbReference type="InterPro" id="IPR036286">
    <property type="entry name" value="LexA/Signal_pep-like_sf"/>
</dbReference>
<dbReference type="NCBIfam" id="TIGR02227">
    <property type="entry name" value="sigpep_I_bact"/>
    <property type="match status" value="1"/>
</dbReference>
<dbReference type="EC" id="3.4.21.89" evidence="6"/>
<name>A0A6L8UZS2_9BACL</name>
<sequence length="186" mass="20846">MTVGVLERKKSAATKHKSEFWGWVRFFLLLSLAFILINNMIGLTRVSGNSMNPTLESGNILLMNKVSLFFKTPKYGDVVVIKDERLEFSIIKRVIAVQGDRVFIRDGVIYVNEKPLPELYTAGKSENMDVQTIPSGHLFVVGDNRNLGESKDSRDPSLGPVHIKDVKGYAVFSLLPMHQIAEPLDL</sequence>
<organism evidence="8 9">
    <name type="scientific">Paenibacillus silvestris</name>
    <dbReference type="NCBI Taxonomy" id="2606219"/>
    <lineage>
        <taxon>Bacteria</taxon>
        <taxon>Bacillati</taxon>
        <taxon>Bacillota</taxon>
        <taxon>Bacilli</taxon>
        <taxon>Bacillales</taxon>
        <taxon>Paenibacillaceae</taxon>
        <taxon>Paenibacillus</taxon>
    </lineage>
</organism>
<evidence type="ECO:0000313" key="8">
    <source>
        <dbReference type="EMBL" id="MZQ82589.1"/>
    </source>
</evidence>
<dbReference type="PROSITE" id="PS00501">
    <property type="entry name" value="SPASE_I_1"/>
    <property type="match status" value="1"/>
</dbReference>
<dbReference type="GO" id="GO:0005886">
    <property type="term" value="C:plasma membrane"/>
    <property type="evidence" value="ECO:0007669"/>
    <property type="project" value="UniProtKB-SubCell"/>
</dbReference>
<keyword evidence="6" id="KW-0812">Transmembrane</keyword>
<gene>
    <name evidence="8" type="primary">lepB</name>
    <name evidence="8" type="ORF">GQF01_10750</name>
</gene>
<evidence type="ECO:0000259" key="7">
    <source>
        <dbReference type="Pfam" id="PF10502"/>
    </source>
</evidence>
<keyword evidence="4 6" id="KW-0378">Hydrolase</keyword>
<feature type="domain" description="Peptidase S26" evidence="7">
    <location>
        <begin position="23"/>
        <end position="173"/>
    </location>
</feature>
<evidence type="ECO:0000256" key="6">
    <source>
        <dbReference type="RuleBase" id="RU362042"/>
    </source>
</evidence>
<keyword evidence="9" id="KW-1185">Reference proteome</keyword>
<dbReference type="GO" id="GO:0004252">
    <property type="term" value="F:serine-type endopeptidase activity"/>
    <property type="evidence" value="ECO:0007669"/>
    <property type="project" value="InterPro"/>
</dbReference>